<evidence type="ECO:0000256" key="1">
    <source>
        <dbReference type="ARBA" id="ARBA00022723"/>
    </source>
</evidence>
<dbReference type="PROSITE" id="PS51845">
    <property type="entry name" value="PDEASE_I_2"/>
    <property type="match status" value="1"/>
</dbReference>
<evidence type="ECO:0000259" key="5">
    <source>
        <dbReference type="PROSITE" id="PS51845"/>
    </source>
</evidence>
<dbReference type="Gene3D" id="1.10.1300.10">
    <property type="entry name" value="3'5'-cyclic nucleotide phosphodiesterase, catalytic domain"/>
    <property type="match status" value="1"/>
</dbReference>
<proteinExistence type="predicted"/>
<comment type="caution">
    <text evidence="6">The sequence shown here is derived from an EMBL/GenBank/DDBJ whole genome shotgun (WGS) entry which is preliminary data.</text>
</comment>
<dbReference type="InterPro" id="IPR023088">
    <property type="entry name" value="PDEase"/>
</dbReference>
<dbReference type="AlphaFoldDB" id="A0AAE1ELB5"/>
<gene>
    <name evidence="6" type="ORF">Pcinc_039956</name>
</gene>
<sequence>VKKNYRPVKYHNWRHAVTVAQTMFAMLKTGKMERFMTDIEMLGLLVACLCPRPWTTVAPTTCFQTKTDSPLAILTPPQPWNTTTSISVL</sequence>
<dbReference type="InterPro" id="IPR036971">
    <property type="entry name" value="PDEase_catalytic_dom_sf"/>
</dbReference>
<dbReference type="PANTHER" id="PTHR11347">
    <property type="entry name" value="CYCLIC NUCLEOTIDE PHOSPHODIESTERASE"/>
    <property type="match status" value="1"/>
</dbReference>
<dbReference type="Pfam" id="PF00233">
    <property type="entry name" value="PDEase_I"/>
    <property type="match status" value="1"/>
</dbReference>
<organism evidence="6 7">
    <name type="scientific">Petrolisthes cinctipes</name>
    <name type="common">Flat porcelain crab</name>
    <dbReference type="NCBI Taxonomy" id="88211"/>
    <lineage>
        <taxon>Eukaryota</taxon>
        <taxon>Metazoa</taxon>
        <taxon>Ecdysozoa</taxon>
        <taxon>Arthropoda</taxon>
        <taxon>Crustacea</taxon>
        <taxon>Multicrustacea</taxon>
        <taxon>Malacostraca</taxon>
        <taxon>Eumalacostraca</taxon>
        <taxon>Eucarida</taxon>
        <taxon>Decapoda</taxon>
        <taxon>Pleocyemata</taxon>
        <taxon>Anomura</taxon>
        <taxon>Galatheoidea</taxon>
        <taxon>Porcellanidae</taxon>
        <taxon>Petrolisthes</taxon>
    </lineage>
</organism>
<protein>
    <recommendedName>
        <fullName evidence="5">PDEase domain-containing protein</fullName>
    </recommendedName>
</protein>
<reference evidence="6" key="1">
    <citation type="submission" date="2023-10" db="EMBL/GenBank/DDBJ databases">
        <title>Genome assemblies of two species of porcelain crab, Petrolisthes cinctipes and Petrolisthes manimaculis (Anomura: Porcellanidae).</title>
        <authorList>
            <person name="Angst P."/>
        </authorList>
    </citation>
    <scope>NUCLEOTIDE SEQUENCE</scope>
    <source>
        <strain evidence="6">PB745_01</strain>
        <tissue evidence="6">Gill</tissue>
    </source>
</reference>
<feature type="active site" description="Proton donor" evidence="3">
    <location>
        <position position="11"/>
    </location>
</feature>
<name>A0AAE1ELB5_PETCI</name>
<keyword evidence="1 4" id="KW-0479">Metal-binding</keyword>
<dbReference type="EMBL" id="JAWQEG010006936">
    <property type="protein sequence ID" value="KAK3853511.1"/>
    <property type="molecule type" value="Genomic_DNA"/>
</dbReference>
<accession>A0AAE1ELB5</accession>
<evidence type="ECO:0000313" key="7">
    <source>
        <dbReference type="Proteomes" id="UP001286313"/>
    </source>
</evidence>
<dbReference type="PRINTS" id="PR00387">
    <property type="entry name" value="PDIESTERASE1"/>
</dbReference>
<dbReference type="InterPro" id="IPR002073">
    <property type="entry name" value="PDEase_catalytic_dom"/>
</dbReference>
<dbReference type="GO" id="GO:0004114">
    <property type="term" value="F:3',5'-cyclic-nucleotide phosphodiesterase activity"/>
    <property type="evidence" value="ECO:0007669"/>
    <property type="project" value="InterPro"/>
</dbReference>
<evidence type="ECO:0000256" key="2">
    <source>
        <dbReference type="ARBA" id="ARBA00022801"/>
    </source>
</evidence>
<evidence type="ECO:0000256" key="3">
    <source>
        <dbReference type="PIRSR" id="PIRSR623088-1"/>
    </source>
</evidence>
<feature type="binding site" evidence="4">
    <location>
        <position position="15"/>
    </location>
    <ligand>
        <name>Zn(2+)</name>
        <dbReference type="ChEBI" id="CHEBI:29105"/>
        <label>1</label>
    </ligand>
</feature>
<dbReference type="GO" id="GO:0046872">
    <property type="term" value="F:metal ion binding"/>
    <property type="evidence" value="ECO:0007669"/>
    <property type="project" value="UniProtKB-KW"/>
</dbReference>
<keyword evidence="7" id="KW-1185">Reference proteome</keyword>
<dbReference type="Proteomes" id="UP001286313">
    <property type="component" value="Unassembled WGS sequence"/>
</dbReference>
<evidence type="ECO:0000256" key="4">
    <source>
        <dbReference type="PIRSR" id="PIRSR623088-3"/>
    </source>
</evidence>
<dbReference type="GO" id="GO:0007165">
    <property type="term" value="P:signal transduction"/>
    <property type="evidence" value="ECO:0007669"/>
    <property type="project" value="InterPro"/>
</dbReference>
<feature type="domain" description="PDEase" evidence="5">
    <location>
        <begin position="1"/>
        <end position="89"/>
    </location>
</feature>
<feature type="non-terminal residue" evidence="6">
    <location>
        <position position="1"/>
    </location>
</feature>
<keyword evidence="2" id="KW-0378">Hydrolase</keyword>
<dbReference type="SUPFAM" id="SSF109604">
    <property type="entry name" value="HD-domain/PDEase-like"/>
    <property type="match status" value="1"/>
</dbReference>
<evidence type="ECO:0000313" key="6">
    <source>
        <dbReference type="EMBL" id="KAK3853511.1"/>
    </source>
</evidence>